<dbReference type="RefSeq" id="WP_229961555.1">
    <property type="nucleotide sequence ID" value="NZ_JAJJWI010000013.1"/>
</dbReference>
<accession>A0ABW4WYX9</accession>
<evidence type="ECO:0000256" key="4">
    <source>
        <dbReference type="ARBA" id="ARBA00022452"/>
    </source>
</evidence>
<evidence type="ECO:0000256" key="5">
    <source>
        <dbReference type="ARBA" id="ARBA00022692"/>
    </source>
</evidence>
<evidence type="ECO:0000256" key="3">
    <source>
        <dbReference type="ARBA" id="ARBA00022448"/>
    </source>
</evidence>
<comment type="caution">
    <text evidence="10">The sequence shown here is derived from an EMBL/GenBank/DDBJ whole genome shotgun (WGS) entry which is preliminary data.</text>
</comment>
<reference evidence="11" key="1">
    <citation type="journal article" date="2019" name="Int. J. Syst. Evol. Microbiol.">
        <title>The Global Catalogue of Microorganisms (GCM) 10K type strain sequencing project: providing services to taxonomists for standard genome sequencing and annotation.</title>
        <authorList>
            <consortium name="The Broad Institute Genomics Platform"/>
            <consortium name="The Broad Institute Genome Sequencing Center for Infectious Disease"/>
            <person name="Wu L."/>
            <person name="Ma J."/>
        </authorList>
    </citation>
    <scope>NUCLEOTIDE SEQUENCE [LARGE SCALE GENOMIC DNA]</scope>
    <source>
        <strain evidence="11">JCM 16545</strain>
    </source>
</reference>
<dbReference type="EMBL" id="JBHUHV010000024">
    <property type="protein sequence ID" value="MFD2066900.1"/>
    <property type="molecule type" value="Genomic_DNA"/>
</dbReference>
<evidence type="ECO:0000313" key="11">
    <source>
        <dbReference type="Proteomes" id="UP001597369"/>
    </source>
</evidence>
<keyword evidence="8" id="KW-0472">Membrane</keyword>
<dbReference type="InterPro" id="IPR003192">
    <property type="entry name" value="Porin_LamB"/>
</dbReference>
<evidence type="ECO:0000256" key="6">
    <source>
        <dbReference type="ARBA" id="ARBA00023065"/>
    </source>
</evidence>
<name>A0ABW4WYX9_9BACT</name>
<keyword evidence="5" id="KW-0812">Transmembrane</keyword>
<gene>
    <name evidence="10" type="ORF">ACFSKU_08385</name>
</gene>
<keyword evidence="11" id="KW-1185">Reference proteome</keyword>
<protein>
    <submittedName>
        <fullName evidence="10">Carbohydrate porin</fullName>
    </submittedName>
</protein>
<dbReference type="InterPro" id="IPR050286">
    <property type="entry name" value="G_neg_Bact_CarbUptk_Porin"/>
</dbReference>
<evidence type="ECO:0000256" key="1">
    <source>
        <dbReference type="ARBA" id="ARBA00004571"/>
    </source>
</evidence>
<evidence type="ECO:0000256" key="7">
    <source>
        <dbReference type="ARBA" id="ARBA00023114"/>
    </source>
</evidence>
<evidence type="ECO:0000256" key="9">
    <source>
        <dbReference type="ARBA" id="ARBA00023237"/>
    </source>
</evidence>
<comment type="similarity">
    <text evidence="2">Belongs to the porin LamB (TC 1.B.3) family.</text>
</comment>
<evidence type="ECO:0000313" key="10">
    <source>
        <dbReference type="EMBL" id="MFD2066900.1"/>
    </source>
</evidence>
<organism evidence="10 11">
    <name type="scientific">Pontibacter silvestris</name>
    <dbReference type="NCBI Taxonomy" id="2305183"/>
    <lineage>
        <taxon>Bacteria</taxon>
        <taxon>Pseudomonadati</taxon>
        <taxon>Bacteroidota</taxon>
        <taxon>Cytophagia</taxon>
        <taxon>Cytophagales</taxon>
        <taxon>Hymenobacteraceae</taxon>
        <taxon>Pontibacter</taxon>
    </lineage>
</organism>
<keyword evidence="7" id="KW-0626">Porin</keyword>
<comment type="subcellular location">
    <subcellularLocation>
        <location evidence="1">Cell outer membrane</location>
        <topology evidence="1">Multi-pass membrane protein</topology>
    </subcellularLocation>
</comment>
<proteinExistence type="inferred from homology"/>
<dbReference type="PANTHER" id="PTHR38762:SF1">
    <property type="entry name" value="CRYPTIC OUTER MEMBRANE PORIN BGLH-RELATED"/>
    <property type="match status" value="1"/>
</dbReference>
<dbReference type="Gene3D" id="2.40.170.10">
    <property type="entry name" value="Porin, LamB type"/>
    <property type="match status" value="1"/>
</dbReference>
<dbReference type="InterPro" id="IPR036998">
    <property type="entry name" value="Porin_LamB_sf"/>
</dbReference>
<evidence type="ECO:0000256" key="2">
    <source>
        <dbReference type="ARBA" id="ARBA00007055"/>
    </source>
</evidence>
<keyword evidence="4" id="KW-1134">Transmembrane beta strand</keyword>
<evidence type="ECO:0000256" key="8">
    <source>
        <dbReference type="ARBA" id="ARBA00023136"/>
    </source>
</evidence>
<keyword evidence="3" id="KW-0813">Transport</keyword>
<dbReference type="Proteomes" id="UP001597369">
    <property type="component" value="Unassembled WGS sequence"/>
</dbReference>
<dbReference type="Pfam" id="PF02264">
    <property type="entry name" value="LamB"/>
    <property type="match status" value="1"/>
</dbReference>
<keyword evidence="6" id="KW-0406">Ion transport</keyword>
<dbReference type="SUPFAM" id="SSF56935">
    <property type="entry name" value="Porins"/>
    <property type="match status" value="1"/>
</dbReference>
<sequence>MNIIKELQLPAILIIFIVLMNTSVSTAQIVSNDNFSLGSYGRIGVGFSPEIPGNTGVPLNLQGQGSIGGRLEEQDYLELVGDYHFKPVNNSNDTTYINAQVLLSMFASGGPFIGNVSTASERGLVLRIPEFFVEAHNIVGSQWSAWVGSRYYRDDDVHIIDMYYFDDHSSQGFGVSRNNTALSFIFPAIRDSSANYPPYSFVTTVNGTPTQSVRQRFIGIAEHSINLQNGNVIELLGEWHRLANAKGDSMCYPGDGGWVAGIKYNKDLNTAKAGSFNQFSVRYGRGIANGGDGGSTRTWLTYGAPDEQTKEFNNAYSISVVEHFLLNLSDRFSLNGYSLFRKSKGAADSDNKAPDYLGRPIYNRKTDFAVGFRTFVYLTDWFHLLNEAHYTVRKDGEQPSATMFKVSIAPTVVPTARRSPWARPHLRLVFSAARYNDFAKDNLYSPFLQRSGQQQWGIYGGVKTEWWIY</sequence>
<dbReference type="PANTHER" id="PTHR38762">
    <property type="entry name" value="CRYPTIC OUTER MEMBRANE PORIN BGLH-RELATED"/>
    <property type="match status" value="1"/>
</dbReference>
<keyword evidence="9" id="KW-0998">Cell outer membrane</keyword>